<gene>
    <name evidence="1" type="ordered locus">CLM_2648</name>
</gene>
<dbReference type="Proteomes" id="UP000001374">
    <property type="component" value="Chromosome"/>
</dbReference>
<evidence type="ECO:0000313" key="1">
    <source>
        <dbReference type="EMBL" id="ACO85201.1"/>
    </source>
</evidence>
<sequence>MPRRERAFIYASIDLHIENEKKQADKTKRKR</sequence>
<dbReference type="KEGG" id="cby:CLM_2648"/>
<reference evidence="1 2" key="1">
    <citation type="submission" date="2008-10" db="EMBL/GenBank/DDBJ databases">
        <title>Genome sequence of Clostridium botulinum A2 Kyoto.</title>
        <authorList>
            <person name="Shrivastava S."/>
            <person name="Brinkac L.M."/>
            <person name="Brown J.L."/>
            <person name="Bruce D."/>
            <person name="Detter C.C."/>
            <person name="Johnson E.A."/>
            <person name="Munk C.A."/>
            <person name="Smith L.A."/>
            <person name="Smith T.J."/>
            <person name="Sutton G."/>
            <person name="Brettin T.S."/>
        </authorList>
    </citation>
    <scope>NUCLEOTIDE SEQUENCE [LARGE SCALE GENOMIC DNA]</scope>
    <source>
        <strain evidence="2">Kyoto / Type A2</strain>
    </source>
</reference>
<dbReference type="AlphaFoldDB" id="C1FRZ6"/>
<organism evidence="1 2">
    <name type="scientific">Clostridium botulinum (strain Kyoto / Type A2)</name>
    <dbReference type="NCBI Taxonomy" id="536232"/>
    <lineage>
        <taxon>Bacteria</taxon>
        <taxon>Bacillati</taxon>
        <taxon>Bacillota</taxon>
        <taxon>Clostridia</taxon>
        <taxon>Eubacteriales</taxon>
        <taxon>Clostridiaceae</taxon>
        <taxon>Clostridium</taxon>
    </lineage>
</organism>
<accession>C1FRZ6</accession>
<evidence type="ECO:0000313" key="2">
    <source>
        <dbReference type="Proteomes" id="UP000001374"/>
    </source>
</evidence>
<dbReference type="HOGENOM" id="CLU_220453_0_0_9"/>
<protein>
    <submittedName>
        <fullName evidence="1">Uncharacterized protein</fullName>
    </submittedName>
</protein>
<name>C1FRZ6_CLOBJ</name>
<proteinExistence type="predicted"/>
<dbReference type="EMBL" id="CP001581">
    <property type="protein sequence ID" value="ACO85201.1"/>
    <property type="molecule type" value="Genomic_DNA"/>
</dbReference>